<dbReference type="InterPro" id="IPR000801">
    <property type="entry name" value="Esterase-like"/>
</dbReference>
<reference evidence="1 2" key="1">
    <citation type="submission" date="2019-11" db="EMBL/GenBank/DDBJ databases">
        <authorList>
            <person name="Li J."/>
        </authorList>
    </citation>
    <scope>NUCLEOTIDE SEQUENCE [LARGE SCALE GENOMIC DNA]</scope>
    <source>
        <strain evidence="1 2">J4</strain>
    </source>
</reference>
<protein>
    <submittedName>
        <fullName evidence="1">Esterase family protein</fullName>
    </submittedName>
</protein>
<accession>A0A6G1X876</accession>
<keyword evidence="2" id="KW-1185">Reference proteome</keyword>
<gene>
    <name evidence="1" type="ORF">GH754_12370</name>
</gene>
<evidence type="ECO:0000313" key="1">
    <source>
        <dbReference type="EMBL" id="MRG87105.1"/>
    </source>
</evidence>
<dbReference type="PANTHER" id="PTHR48098:SF3">
    <property type="entry name" value="IRON(III) ENTEROBACTIN ESTERASE"/>
    <property type="match status" value="1"/>
</dbReference>
<dbReference type="AlphaFoldDB" id="A0A6G1X876"/>
<dbReference type="InterPro" id="IPR029058">
    <property type="entry name" value="AB_hydrolase_fold"/>
</dbReference>
<dbReference type="EMBL" id="WJNH01000007">
    <property type="protein sequence ID" value="MRG87105.1"/>
    <property type="molecule type" value="Genomic_DNA"/>
</dbReference>
<dbReference type="Proteomes" id="UP000480185">
    <property type="component" value="Unassembled WGS sequence"/>
</dbReference>
<name>A0A6G1X876_9BACI</name>
<dbReference type="OrthoDB" id="9803578at2"/>
<dbReference type="RefSeq" id="WP_153728991.1">
    <property type="nucleotide sequence ID" value="NZ_WJNH01000007.1"/>
</dbReference>
<dbReference type="InterPro" id="IPR050583">
    <property type="entry name" value="Mycobacterial_A85_antigen"/>
</dbReference>
<proteinExistence type="predicted"/>
<dbReference type="PANTHER" id="PTHR48098">
    <property type="entry name" value="ENTEROCHELIN ESTERASE-RELATED"/>
    <property type="match status" value="1"/>
</dbReference>
<sequence length="241" mass="28043">MGRKGTIVEKEIESTYLDETLVVKIYQPENYSSLYKYHICIMQDGNDYFQLGRVATYSDRLHEKGEIDNTVFVGIHYQDKYDRQDKYHPQGKKNEAYIKFLRFEVVPLLDDLLPSYYMGATRTLMGDSLGGTVSLMTALKYPNTFGNVVMQSPYVDKNVFDAVRESKDLPLINIYHTIGKEETEVPTTSGDVKDFLEPNRKLYEMIQSKTSDYAYYELEGNHTWKAWQKDLPRALHYTFGK</sequence>
<organism evidence="1 2">
    <name type="scientific">Salinibacillus xinjiangensis</name>
    <dbReference type="NCBI Taxonomy" id="1229268"/>
    <lineage>
        <taxon>Bacteria</taxon>
        <taxon>Bacillati</taxon>
        <taxon>Bacillota</taxon>
        <taxon>Bacilli</taxon>
        <taxon>Bacillales</taxon>
        <taxon>Bacillaceae</taxon>
        <taxon>Salinibacillus</taxon>
    </lineage>
</organism>
<dbReference type="Pfam" id="PF00756">
    <property type="entry name" value="Esterase"/>
    <property type="match status" value="1"/>
</dbReference>
<dbReference type="SUPFAM" id="SSF53474">
    <property type="entry name" value="alpha/beta-Hydrolases"/>
    <property type="match status" value="1"/>
</dbReference>
<evidence type="ECO:0000313" key="2">
    <source>
        <dbReference type="Proteomes" id="UP000480185"/>
    </source>
</evidence>
<dbReference type="Gene3D" id="3.40.50.1820">
    <property type="entry name" value="alpha/beta hydrolase"/>
    <property type="match status" value="1"/>
</dbReference>
<comment type="caution">
    <text evidence="1">The sequence shown here is derived from an EMBL/GenBank/DDBJ whole genome shotgun (WGS) entry which is preliminary data.</text>
</comment>